<dbReference type="Proteomes" id="UP000245911">
    <property type="component" value="Unassembled WGS sequence"/>
</dbReference>
<reference evidence="1 2" key="1">
    <citation type="submission" date="2018-04" db="EMBL/GenBank/DDBJ databases">
        <title>Pararhodobacter oceanense sp. nov., isolated from marine intertidal sediment.</title>
        <authorList>
            <person name="Wang X.-L."/>
            <person name="Du Z.-J."/>
        </authorList>
    </citation>
    <scope>NUCLEOTIDE SEQUENCE [LARGE SCALE GENOMIC DNA]</scope>
    <source>
        <strain evidence="1 2">AM505</strain>
    </source>
</reference>
<organism evidence="1 2">
    <name type="scientific">Pararhodobacter oceanensis</name>
    <dbReference type="NCBI Taxonomy" id="2172121"/>
    <lineage>
        <taxon>Bacteria</taxon>
        <taxon>Pseudomonadati</taxon>
        <taxon>Pseudomonadota</taxon>
        <taxon>Alphaproteobacteria</taxon>
        <taxon>Rhodobacterales</taxon>
        <taxon>Paracoccaceae</taxon>
        <taxon>Pararhodobacter</taxon>
    </lineage>
</organism>
<dbReference type="OrthoDB" id="9811423at2"/>
<evidence type="ECO:0000313" key="2">
    <source>
        <dbReference type="Proteomes" id="UP000245911"/>
    </source>
</evidence>
<dbReference type="PANTHER" id="PTHR35175">
    <property type="entry name" value="DUF1289 DOMAIN-CONTAINING PROTEIN"/>
    <property type="match status" value="1"/>
</dbReference>
<dbReference type="EMBL" id="QDKM01000002">
    <property type="protein sequence ID" value="PVH29505.1"/>
    <property type="molecule type" value="Genomic_DNA"/>
</dbReference>
<dbReference type="InterPro" id="IPR010710">
    <property type="entry name" value="DUF1289"/>
</dbReference>
<gene>
    <name evidence="1" type="ORF">DDE20_05065</name>
</gene>
<accession>A0A2T8HVR8</accession>
<keyword evidence="2" id="KW-1185">Reference proteome</keyword>
<comment type="caution">
    <text evidence="1">The sequence shown here is derived from an EMBL/GenBank/DDBJ whole genome shotgun (WGS) entry which is preliminary data.</text>
</comment>
<dbReference type="PANTHER" id="PTHR35175:SF2">
    <property type="entry name" value="DUF1289 DOMAIN-CONTAINING PROTEIN"/>
    <property type="match status" value="1"/>
</dbReference>
<name>A0A2T8HVR8_9RHOB</name>
<sequence>MKDTAQIPLWTREETDSPCVNICVMHPKLGICAGCYRTLDEIGMWSAMPADDRASVKAQLPERASLLKKRRGGRSARLREA</sequence>
<dbReference type="Pfam" id="PF06945">
    <property type="entry name" value="DUF1289"/>
    <property type="match status" value="1"/>
</dbReference>
<proteinExistence type="predicted"/>
<dbReference type="AlphaFoldDB" id="A0A2T8HVR8"/>
<protein>
    <submittedName>
        <fullName evidence="1">DUF1289 domain-containing protein</fullName>
    </submittedName>
</protein>
<evidence type="ECO:0000313" key="1">
    <source>
        <dbReference type="EMBL" id="PVH29505.1"/>
    </source>
</evidence>
<dbReference type="RefSeq" id="WP_116557389.1">
    <property type="nucleotide sequence ID" value="NZ_QDKM01000002.1"/>
</dbReference>